<evidence type="ECO:0000256" key="3">
    <source>
        <dbReference type="ARBA" id="ARBA00023027"/>
    </source>
</evidence>
<reference evidence="5 7" key="3">
    <citation type="submission" date="2020-11" db="EMBL/GenBank/DDBJ databases">
        <title>The Complete Genome of Pseudomonas fragi A13BB.</title>
        <authorList>
            <person name="Awolope O.K."/>
            <person name="O'Driscoll N.H."/>
            <person name="Di Salvo A."/>
            <person name="Lamb A.J."/>
        </authorList>
    </citation>
    <scope>NUCLEOTIDE SEQUENCE [LARGE SCALE GENOMIC DNA]</scope>
    <source>
        <strain evidence="5 7">A13BB</strain>
    </source>
</reference>
<dbReference type="EMBL" id="CP065202">
    <property type="protein sequence ID" value="QPL32888.1"/>
    <property type="molecule type" value="Genomic_DNA"/>
</dbReference>
<keyword evidence="2" id="KW-0560">Oxidoreductase</keyword>
<dbReference type="Gene3D" id="3.40.50.720">
    <property type="entry name" value="NAD(P)-binding Rossmann-like Domain"/>
    <property type="match status" value="1"/>
</dbReference>
<dbReference type="EMBL" id="JAAQYX010000009">
    <property type="protein sequence ID" value="NNB49301.1"/>
    <property type="molecule type" value="Genomic_DNA"/>
</dbReference>
<evidence type="ECO:0000313" key="6">
    <source>
        <dbReference type="Proteomes" id="UP000564604"/>
    </source>
</evidence>
<dbReference type="AlphaFoldDB" id="A0A9Q5B0B5"/>
<name>A0A9Q5B0B5_PSEFR</name>
<dbReference type="InterPro" id="IPR002347">
    <property type="entry name" value="SDR_fam"/>
</dbReference>
<reference evidence="4 6" key="1">
    <citation type="journal article" date="2020" name="Front. Microbiol.">
        <title>Genetic Organization of the aprX-lipA2 Operon Affects the Proteolytic Potential of Pseudomonas Species in Milk.</title>
        <authorList>
            <person name="Maier C."/>
            <person name="Huptas C."/>
            <person name="von Neubeck M."/>
            <person name="Scherer S."/>
            <person name="Wenning M."/>
            <person name="Lucking G."/>
        </authorList>
    </citation>
    <scope>NUCLEOTIDE SEQUENCE [LARGE SCALE GENOMIC DNA]</scope>
    <source>
        <strain evidence="4 6">WS 5094</strain>
    </source>
</reference>
<dbReference type="Proteomes" id="UP000594467">
    <property type="component" value="Chromosome"/>
</dbReference>
<accession>A0A9Q5B0B5</accession>
<dbReference type="PRINTS" id="PR00080">
    <property type="entry name" value="SDRFAMILY"/>
</dbReference>
<evidence type="ECO:0000313" key="4">
    <source>
        <dbReference type="EMBL" id="NNB49301.1"/>
    </source>
</evidence>
<dbReference type="InterPro" id="IPR020904">
    <property type="entry name" value="Sc_DH/Rdtase_CS"/>
</dbReference>
<proteinExistence type="inferred from homology"/>
<protein>
    <submittedName>
        <fullName evidence="4">SDR family oxidoreductase</fullName>
    </submittedName>
</protein>
<dbReference type="PRINTS" id="PR00081">
    <property type="entry name" value="GDHRDH"/>
</dbReference>
<dbReference type="PANTHER" id="PTHR43477">
    <property type="entry name" value="DIHYDROANTICAPSIN 7-DEHYDROGENASE"/>
    <property type="match status" value="1"/>
</dbReference>
<sequence>MNLANKRVLITAAAQGIGRASVLAFRDAGAQVIATDLHVETLRDIPGIQVLPLDVTQASAIDAIHQQVGNVDVLFNCAGFVHSGALLECDEQAWQFSFDLNVTAMYRMIRAFLPGMLDNGGGSIINMASVASSVKGVPNRFAYTASKAAVIGLTKSVAADYVRQGIRCNAICPGTVDSPSLRQRIAEQALEQGRSEADVYQAFVDRQPMGRIGSAEEIAQLALYLASDASSYTTGTVQVIDGGMSN</sequence>
<dbReference type="Proteomes" id="UP000564604">
    <property type="component" value="Unassembled WGS sequence"/>
</dbReference>
<evidence type="ECO:0000313" key="5">
    <source>
        <dbReference type="EMBL" id="QPL32888.1"/>
    </source>
</evidence>
<reference evidence="4" key="2">
    <citation type="submission" date="2020-03" db="EMBL/GenBank/DDBJ databases">
        <authorList>
            <person name="Maier C."/>
            <person name="Huptas C."/>
            <person name="von Neubeck M."/>
            <person name="Scherer S."/>
            <person name="Wenning M."/>
            <person name="Lucking G."/>
        </authorList>
    </citation>
    <scope>NUCLEOTIDE SEQUENCE</scope>
    <source>
        <strain evidence="4">WS 5094</strain>
    </source>
</reference>
<dbReference type="RefSeq" id="WP_086798367.1">
    <property type="nucleotide sequence ID" value="NZ_CAUQAK010000074.1"/>
</dbReference>
<evidence type="ECO:0000313" key="7">
    <source>
        <dbReference type="Proteomes" id="UP000594467"/>
    </source>
</evidence>
<dbReference type="Pfam" id="PF13561">
    <property type="entry name" value="adh_short_C2"/>
    <property type="match status" value="1"/>
</dbReference>
<evidence type="ECO:0000256" key="1">
    <source>
        <dbReference type="ARBA" id="ARBA00006484"/>
    </source>
</evidence>
<comment type="similarity">
    <text evidence="1">Belongs to the short-chain dehydrogenases/reductases (SDR) family.</text>
</comment>
<organism evidence="4 6">
    <name type="scientific">Pseudomonas fragi</name>
    <dbReference type="NCBI Taxonomy" id="296"/>
    <lineage>
        <taxon>Bacteria</taxon>
        <taxon>Pseudomonadati</taxon>
        <taxon>Pseudomonadota</taxon>
        <taxon>Gammaproteobacteria</taxon>
        <taxon>Pseudomonadales</taxon>
        <taxon>Pseudomonadaceae</taxon>
        <taxon>Pseudomonas</taxon>
    </lineage>
</organism>
<dbReference type="PANTHER" id="PTHR43477:SF4">
    <property type="entry name" value="DEHYDROGENASE_REDUCTASE SDR FAMILY MEMBER 6"/>
    <property type="match status" value="1"/>
</dbReference>
<dbReference type="InterPro" id="IPR051122">
    <property type="entry name" value="SDR_DHRS6-like"/>
</dbReference>
<gene>
    <name evidence="4" type="ORF">HBN89_08460</name>
    <name evidence="5" type="ORF">I5R27_07285</name>
</gene>
<evidence type="ECO:0000256" key="2">
    <source>
        <dbReference type="ARBA" id="ARBA00023002"/>
    </source>
</evidence>
<dbReference type="PROSITE" id="PS00061">
    <property type="entry name" value="ADH_SHORT"/>
    <property type="match status" value="1"/>
</dbReference>
<dbReference type="InterPro" id="IPR036291">
    <property type="entry name" value="NAD(P)-bd_dom_sf"/>
</dbReference>
<dbReference type="SUPFAM" id="SSF51735">
    <property type="entry name" value="NAD(P)-binding Rossmann-fold domains"/>
    <property type="match status" value="1"/>
</dbReference>
<dbReference type="GO" id="GO:0016491">
    <property type="term" value="F:oxidoreductase activity"/>
    <property type="evidence" value="ECO:0007669"/>
    <property type="project" value="UniProtKB-KW"/>
</dbReference>
<dbReference type="FunFam" id="3.40.50.720:FF:000084">
    <property type="entry name" value="Short-chain dehydrogenase reductase"/>
    <property type="match status" value="1"/>
</dbReference>
<keyword evidence="3" id="KW-0520">NAD</keyword>